<feature type="transmembrane region" description="Helical" evidence="1">
    <location>
        <begin position="16"/>
        <end position="37"/>
    </location>
</feature>
<keyword evidence="1" id="KW-0812">Transmembrane</keyword>
<name>A0A2S1LQ00_9FLAO</name>
<keyword evidence="1" id="KW-0472">Membrane</keyword>
<sequence length="79" mass="9293">MEQLNNMYEAIVNLNWTRIFSFVVIGILIFGSLYQRNWNLSSKDKITLPNKKKVSRRLINTLLVFIFCLISLIISIILF</sequence>
<reference evidence="2 3" key="1">
    <citation type="submission" date="2017-04" db="EMBL/GenBank/DDBJ databases">
        <title>Complete genome sequence of Flavobacterium kingsejong AJ004.</title>
        <authorList>
            <person name="Lee P.C."/>
        </authorList>
    </citation>
    <scope>NUCLEOTIDE SEQUENCE [LARGE SCALE GENOMIC DNA]</scope>
    <source>
        <strain evidence="2 3">AJ004</strain>
    </source>
</reference>
<keyword evidence="3" id="KW-1185">Reference proteome</keyword>
<feature type="transmembrane region" description="Helical" evidence="1">
    <location>
        <begin position="58"/>
        <end position="78"/>
    </location>
</feature>
<dbReference type="AlphaFoldDB" id="A0A2S1LQ00"/>
<gene>
    <name evidence="2" type="ORF">FK004_11660</name>
</gene>
<dbReference type="EMBL" id="CP020919">
    <property type="protein sequence ID" value="AWG25830.1"/>
    <property type="molecule type" value="Genomic_DNA"/>
</dbReference>
<dbReference type="Proteomes" id="UP000244677">
    <property type="component" value="Chromosome"/>
</dbReference>
<proteinExistence type="predicted"/>
<keyword evidence="1" id="KW-1133">Transmembrane helix</keyword>
<dbReference type="KEGG" id="fki:FK004_11660"/>
<evidence type="ECO:0000256" key="1">
    <source>
        <dbReference type="SAM" id="Phobius"/>
    </source>
</evidence>
<evidence type="ECO:0000313" key="2">
    <source>
        <dbReference type="EMBL" id="AWG25830.1"/>
    </source>
</evidence>
<protein>
    <submittedName>
        <fullName evidence="2">Uncharacterized protein</fullName>
    </submittedName>
</protein>
<evidence type="ECO:0000313" key="3">
    <source>
        <dbReference type="Proteomes" id="UP000244677"/>
    </source>
</evidence>
<organism evidence="2 3">
    <name type="scientific">Flavobacterium kingsejongi</name>
    <dbReference type="NCBI Taxonomy" id="1678728"/>
    <lineage>
        <taxon>Bacteria</taxon>
        <taxon>Pseudomonadati</taxon>
        <taxon>Bacteroidota</taxon>
        <taxon>Flavobacteriia</taxon>
        <taxon>Flavobacteriales</taxon>
        <taxon>Flavobacteriaceae</taxon>
        <taxon>Flavobacterium</taxon>
    </lineage>
</organism>
<accession>A0A2S1LQ00</accession>